<dbReference type="Proteomes" id="UP001204851">
    <property type="component" value="Unassembled WGS sequence"/>
</dbReference>
<keyword evidence="2" id="KW-1185">Reference proteome</keyword>
<organism evidence="1 2">
    <name type="scientific">Ideonella oryzae</name>
    <dbReference type="NCBI Taxonomy" id="2937441"/>
    <lineage>
        <taxon>Bacteria</taxon>
        <taxon>Pseudomonadati</taxon>
        <taxon>Pseudomonadota</taxon>
        <taxon>Betaproteobacteria</taxon>
        <taxon>Burkholderiales</taxon>
        <taxon>Sphaerotilaceae</taxon>
        <taxon>Ideonella</taxon>
    </lineage>
</organism>
<proteinExistence type="predicted"/>
<name>A0ABT1BNL5_9BURK</name>
<comment type="caution">
    <text evidence="1">The sequence shown here is derived from an EMBL/GenBank/DDBJ whole genome shotgun (WGS) entry which is preliminary data.</text>
</comment>
<sequence>MSITTLPKSFEVLEPLVPSWALATQNERQQRRIHASRGELRAFYEAMLPRIEDIVSYVDRYPLGELPPEAERLFALALSLAEVAPHIELYGGDPKVPHSFDEARFVADHGEQVL</sequence>
<reference evidence="1 2" key="1">
    <citation type="submission" date="2022-06" db="EMBL/GenBank/DDBJ databases">
        <title>Ideonella sp. NS12-5 Genome sequencing and assembly.</title>
        <authorList>
            <person name="Jung Y."/>
        </authorList>
    </citation>
    <scope>NUCLEOTIDE SEQUENCE [LARGE SCALE GENOMIC DNA]</scope>
    <source>
        <strain evidence="1 2">NS12-5</strain>
    </source>
</reference>
<dbReference type="EMBL" id="JAMXMC010000007">
    <property type="protein sequence ID" value="MCO5977811.1"/>
    <property type="molecule type" value="Genomic_DNA"/>
</dbReference>
<accession>A0ABT1BNL5</accession>
<evidence type="ECO:0000313" key="1">
    <source>
        <dbReference type="EMBL" id="MCO5977811.1"/>
    </source>
</evidence>
<dbReference type="RefSeq" id="WP_252770333.1">
    <property type="nucleotide sequence ID" value="NZ_JAMXMC010000007.1"/>
</dbReference>
<gene>
    <name evidence="1" type="ORF">M0L44_13965</name>
</gene>
<evidence type="ECO:0000313" key="2">
    <source>
        <dbReference type="Proteomes" id="UP001204851"/>
    </source>
</evidence>
<protein>
    <submittedName>
        <fullName evidence="1">Uncharacterized protein</fullName>
    </submittedName>
</protein>